<feature type="region of interest" description="Disordered" evidence="1">
    <location>
        <begin position="388"/>
        <end position="415"/>
    </location>
</feature>
<sequence>MTMKNRFLGLWAVPIVCFAVLATGGWALIDNVPYRVSVVLPTAPNVIEGGKVLVDGFEAGQVDEVRVEDGKAVLDMNLDNDFAPLRDGAEVSVAWRAVLGERQVVVKDGPADAPEIPDGGRISGAMPEPVEVDRVLSALDPETRTRLAGTLKGLDRTLTGSEQDINATIRSAGPALGALGDVLRGLGNDGPAIKQLIGHTSTVVDTLVKRDADVRSIVTDLSAGAAATAEQRQQLDAALQKLPGTLNTARTTLDQVPDTVDRTLPLLTKLQPVAAKLPEFSRNLSPVLQELRPAVGELRPTLDSASTLLNHTPALLDSAHATVPGVDSLVRDVTPALTYLRPYTPELLGWMSNWGSATANYDANGHYMRSTINEGASSLTVNPGVLPPGIEKDPHPVPGALEGQPWTDAYGGGAR</sequence>
<gene>
    <name evidence="3" type="ORF">EV378_2112</name>
</gene>
<dbReference type="AlphaFoldDB" id="A0A4R1HXP5"/>
<comment type="caution">
    <text evidence="3">The sequence shown here is derived from an EMBL/GenBank/DDBJ whole genome shotgun (WGS) entry which is preliminary data.</text>
</comment>
<accession>A0A4R1HXP5</accession>
<reference evidence="3 4" key="1">
    <citation type="submission" date="2019-03" db="EMBL/GenBank/DDBJ databases">
        <title>Sequencing the genomes of 1000 actinobacteria strains.</title>
        <authorList>
            <person name="Klenk H.-P."/>
        </authorList>
    </citation>
    <scope>NUCLEOTIDE SEQUENCE [LARGE SCALE GENOMIC DNA]</scope>
    <source>
        <strain evidence="3 4">DSM 44969</strain>
    </source>
</reference>
<evidence type="ECO:0000256" key="1">
    <source>
        <dbReference type="SAM" id="MobiDB-lite"/>
    </source>
</evidence>
<dbReference type="PANTHER" id="PTHR33371">
    <property type="entry name" value="INTERMEMBRANE PHOSPHOLIPID TRANSPORT SYSTEM BINDING PROTEIN MLAD-RELATED"/>
    <property type="match status" value="1"/>
</dbReference>
<dbReference type="Proteomes" id="UP000295560">
    <property type="component" value="Unassembled WGS sequence"/>
</dbReference>
<feature type="domain" description="Mammalian cell entry C-terminal" evidence="2">
    <location>
        <begin position="135"/>
        <end position="292"/>
    </location>
</feature>
<dbReference type="EMBL" id="SMFZ01000001">
    <property type="protein sequence ID" value="TCK26283.1"/>
    <property type="molecule type" value="Genomic_DNA"/>
</dbReference>
<dbReference type="PANTHER" id="PTHR33371:SF4">
    <property type="entry name" value="INTERMEMBRANE PHOSPHOLIPID TRANSPORT SYSTEM BINDING PROTEIN MLAD"/>
    <property type="match status" value="1"/>
</dbReference>
<name>A0A4R1HXP5_PSEEN</name>
<evidence type="ECO:0000259" key="2">
    <source>
        <dbReference type="Pfam" id="PF11887"/>
    </source>
</evidence>
<evidence type="ECO:0000313" key="4">
    <source>
        <dbReference type="Proteomes" id="UP000295560"/>
    </source>
</evidence>
<evidence type="ECO:0000313" key="3">
    <source>
        <dbReference type="EMBL" id="TCK26283.1"/>
    </source>
</evidence>
<dbReference type="Pfam" id="PF11887">
    <property type="entry name" value="Mce4_CUP1"/>
    <property type="match status" value="1"/>
</dbReference>
<proteinExistence type="predicted"/>
<keyword evidence="4" id="KW-1185">Reference proteome</keyword>
<dbReference type="InterPro" id="IPR052336">
    <property type="entry name" value="MlaD_Phospholipid_Transporter"/>
</dbReference>
<dbReference type="InterPro" id="IPR024516">
    <property type="entry name" value="Mce_C"/>
</dbReference>
<organism evidence="3 4">
    <name type="scientific">Pseudonocardia endophytica</name>
    <dbReference type="NCBI Taxonomy" id="401976"/>
    <lineage>
        <taxon>Bacteria</taxon>
        <taxon>Bacillati</taxon>
        <taxon>Actinomycetota</taxon>
        <taxon>Actinomycetes</taxon>
        <taxon>Pseudonocardiales</taxon>
        <taxon>Pseudonocardiaceae</taxon>
        <taxon>Pseudonocardia</taxon>
    </lineage>
</organism>
<protein>
    <submittedName>
        <fullName evidence="3">Phospholipid/cholesterol/gamma-HCH transport system substrate-binding protein</fullName>
    </submittedName>
</protein>